<evidence type="ECO:0000313" key="4">
    <source>
        <dbReference type="Proteomes" id="UP000045782"/>
    </source>
</evidence>
<proteinExistence type="predicted"/>
<name>A0A0U0ZWQ4_9MYCO</name>
<reference evidence="3 4" key="1">
    <citation type="submission" date="2015-03" db="EMBL/GenBank/DDBJ databases">
        <authorList>
            <person name="Murphy D."/>
        </authorList>
    </citation>
    <scope>NUCLEOTIDE SEQUENCE [LARGE SCALE GENOMIC DNA]</scope>
    <source>
        <strain evidence="3 4">PAP088</strain>
    </source>
</reference>
<keyword evidence="2" id="KW-1133">Transmembrane helix</keyword>
<dbReference type="Proteomes" id="UP000045782">
    <property type="component" value="Unassembled WGS sequence"/>
</dbReference>
<keyword evidence="2" id="KW-0472">Membrane</keyword>
<accession>A0A0U0ZWQ4</accession>
<protein>
    <submittedName>
        <fullName evidence="3">Protein of uncharacterized function (DUF3043)</fullName>
    </submittedName>
</protein>
<evidence type="ECO:0000256" key="1">
    <source>
        <dbReference type="SAM" id="MobiDB-lite"/>
    </source>
</evidence>
<evidence type="ECO:0000256" key="2">
    <source>
        <dbReference type="SAM" id="Phobius"/>
    </source>
</evidence>
<dbReference type="AlphaFoldDB" id="A0A0U0ZWQ4"/>
<feature type="compositionally biased region" description="Basic and acidic residues" evidence="1">
    <location>
        <begin position="78"/>
        <end position="96"/>
    </location>
</feature>
<evidence type="ECO:0000313" key="3">
    <source>
        <dbReference type="EMBL" id="CPV71762.1"/>
    </source>
</evidence>
<feature type="region of interest" description="Disordered" evidence="1">
    <location>
        <begin position="1"/>
        <end position="96"/>
    </location>
</feature>
<dbReference type="EMBL" id="CSWP01000013">
    <property type="protein sequence ID" value="CPV71762.1"/>
    <property type="molecule type" value="Genomic_DNA"/>
</dbReference>
<organism evidence="3 4">
    <name type="scientific">Mycobacteroides abscessus</name>
    <dbReference type="NCBI Taxonomy" id="36809"/>
    <lineage>
        <taxon>Bacteria</taxon>
        <taxon>Bacillati</taxon>
        <taxon>Actinomycetota</taxon>
        <taxon>Actinomycetes</taxon>
        <taxon>Mycobacteriales</taxon>
        <taxon>Mycobacteriaceae</taxon>
        <taxon>Mycobacteroides</taxon>
    </lineage>
</organism>
<gene>
    <name evidence="3" type="ORF">ERS075579_05081</name>
</gene>
<feature type="transmembrane region" description="Helical" evidence="2">
    <location>
        <begin position="160"/>
        <end position="179"/>
    </location>
</feature>
<keyword evidence="2" id="KW-0812">Transmembrane</keyword>
<dbReference type="InterPro" id="IPR021403">
    <property type="entry name" value="DUF3043"/>
</dbReference>
<feature type="compositionally biased region" description="Low complexity" evidence="1">
    <location>
        <begin position="12"/>
        <end position="23"/>
    </location>
</feature>
<dbReference type="RefSeq" id="WP_005060778.1">
    <property type="nucleotide sequence ID" value="NZ_CP014951.1"/>
</dbReference>
<sequence>MNLLGRKKSAPSDDAAATSALPSGETSVTDASGPAQAGKGRPTPKRDAGKRRGPVAPAPLTSAEARQRRKALRGPKLSRAERKAENAERRARMADNREKMMAGDEAYLLPRDKGPVRAFARDIVDSRRNVLGLFMPLALFLIFTMFAVPSVQVQMWMTPAMLVLMIVMVVDGIFVGRLVNKRVYERFPTSDEGGFKLGWYAASRASQLRKMRAPRPRVNRGEPV</sequence>
<dbReference type="Pfam" id="PF11241">
    <property type="entry name" value="DUF3043"/>
    <property type="match status" value="1"/>
</dbReference>
<feature type="transmembrane region" description="Helical" evidence="2">
    <location>
        <begin position="130"/>
        <end position="148"/>
    </location>
</feature>